<accession>A0A939B5T9</accession>
<dbReference type="Proteomes" id="UP000764045">
    <property type="component" value="Unassembled WGS sequence"/>
</dbReference>
<dbReference type="PROSITE" id="PS51257">
    <property type="entry name" value="PROKAR_LIPOPROTEIN"/>
    <property type="match status" value="1"/>
</dbReference>
<name>A0A939B5T9_9BACT</name>
<keyword evidence="3" id="KW-1185">Reference proteome</keyword>
<keyword evidence="1" id="KW-0732">Signal</keyword>
<dbReference type="RefSeq" id="WP_205111862.1">
    <property type="nucleotide sequence ID" value="NZ_JACJJL010000036.1"/>
</dbReference>
<organism evidence="2 3">
    <name type="scientific">Marseilla massiliensis</name>
    <dbReference type="NCBI Taxonomy" id="1841864"/>
    <lineage>
        <taxon>Bacteria</taxon>
        <taxon>Pseudomonadati</taxon>
        <taxon>Bacteroidota</taxon>
        <taxon>Bacteroidia</taxon>
        <taxon>Bacteroidales</taxon>
        <taxon>Prevotellaceae</taxon>
        <taxon>Marseilla</taxon>
    </lineage>
</organism>
<proteinExistence type="predicted"/>
<protein>
    <recommendedName>
        <fullName evidence="4">Lipoprotein</fullName>
    </recommendedName>
</protein>
<feature type="chain" id="PRO_5037440162" description="Lipoprotein" evidence="1">
    <location>
        <begin position="26"/>
        <end position="177"/>
    </location>
</feature>
<sequence length="177" mass="20416">MQKTRHYIKAIAIAIVAMATMSGCTDDDTQQAYDLNGYWQGSIQGDYYSDRYGGGDSWDTEIWFVQDGDFSNGGYGREIDYARYSGIVSDVEFVWEVRNGRIYIDYDDGYRIIIRDYELYQRGNSEHFRGYFDNWDTGETLASFDLIKVGGWSDWTRRYAPKLKADGQALPNDTTGR</sequence>
<comment type="caution">
    <text evidence="2">The sequence shown here is derived from an EMBL/GenBank/DDBJ whole genome shotgun (WGS) entry which is preliminary data.</text>
</comment>
<evidence type="ECO:0008006" key="4">
    <source>
        <dbReference type="Google" id="ProtNLM"/>
    </source>
</evidence>
<dbReference type="EMBL" id="JACJJL010000036">
    <property type="protein sequence ID" value="MBM6662950.1"/>
    <property type="molecule type" value="Genomic_DNA"/>
</dbReference>
<evidence type="ECO:0000256" key="1">
    <source>
        <dbReference type="SAM" id="SignalP"/>
    </source>
</evidence>
<dbReference type="AlphaFoldDB" id="A0A939B5T9"/>
<reference evidence="2 3" key="1">
    <citation type="journal article" date="2021" name="Sci. Rep.">
        <title>The distribution of antibiotic resistance genes in chicken gut microbiota commensals.</title>
        <authorList>
            <person name="Juricova H."/>
            <person name="Matiasovicova J."/>
            <person name="Kubasova T."/>
            <person name="Cejkova D."/>
            <person name="Rychlik I."/>
        </authorList>
    </citation>
    <scope>NUCLEOTIDE SEQUENCE [LARGE SCALE GENOMIC DNA]</scope>
    <source>
        <strain evidence="2 3">An819</strain>
    </source>
</reference>
<gene>
    <name evidence="2" type="ORF">H6B30_14575</name>
</gene>
<evidence type="ECO:0000313" key="2">
    <source>
        <dbReference type="EMBL" id="MBM6662950.1"/>
    </source>
</evidence>
<evidence type="ECO:0000313" key="3">
    <source>
        <dbReference type="Proteomes" id="UP000764045"/>
    </source>
</evidence>
<feature type="signal peptide" evidence="1">
    <location>
        <begin position="1"/>
        <end position="25"/>
    </location>
</feature>